<keyword evidence="2" id="KW-1185">Reference proteome</keyword>
<evidence type="ECO:0008006" key="3">
    <source>
        <dbReference type="Google" id="ProtNLM"/>
    </source>
</evidence>
<evidence type="ECO:0000313" key="1">
    <source>
        <dbReference type="EMBL" id="CAH3030170.1"/>
    </source>
</evidence>
<accession>A0ABN8MKI8</accession>
<organism evidence="1 2">
    <name type="scientific">Porites evermanni</name>
    <dbReference type="NCBI Taxonomy" id="104178"/>
    <lineage>
        <taxon>Eukaryota</taxon>
        <taxon>Metazoa</taxon>
        <taxon>Cnidaria</taxon>
        <taxon>Anthozoa</taxon>
        <taxon>Hexacorallia</taxon>
        <taxon>Scleractinia</taxon>
        <taxon>Fungiina</taxon>
        <taxon>Poritidae</taxon>
        <taxon>Porites</taxon>
    </lineage>
</organism>
<reference evidence="1 2" key="1">
    <citation type="submission" date="2022-05" db="EMBL/GenBank/DDBJ databases">
        <authorList>
            <consortium name="Genoscope - CEA"/>
            <person name="William W."/>
        </authorList>
    </citation>
    <scope>NUCLEOTIDE SEQUENCE [LARGE SCALE GENOMIC DNA]</scope>
</reference>
<comment type="caution">
    <text evidence="1">The sequence shown here is derived from an EMBL/GenBank/DDBJ whole genome shotgun (WGS) entry which is preliminary data.</text>
</comment>
<dbReference type="EMBL" id="CALNXI010000617">
    <property type="protein sequence ID" value="CAH3030170.1"/>
    <property type="molecule type" value="Genomic_DNA"/>
</dbReference>
<gene>
    <name evidence="1" type="ORF">PEVE_00037505</name>
</gene>
<name>A0ABN8MKI8_9CNID</name>
<sequence>MARSSPVVLILDHSFIRRLCHDLETGCDQRADLNFNLKGTAVVFMHGVGGRTVPKLRMFDLHVVKKLSPDIIILEIGTNDLTRVGPEVIMPPKRANSASTVAAPARKRSR</sequence>
<dbReference type="SUPFAM" id="SSF52266">
    <property type="entry name" value="SGNH hydrolase"/>
    <property type="match status" value="1"/>
</dbReference>
<evidence type="ECO:0000313" key="2">
    <source>
        <dbReference type="Proteomes" id="UP001159427"/>
    </source>
</evidence>
<dbReference type="InterPro" id="IPR036514">
    <property type="entry name" value="SGNH_hydro_sf"/>
</dbReference>
<proteinExistence type="predicted"/>
<dbReference type="Gene3D" id="3.40.50.1110">
    <property type="entry name" value="SGNH hydrolase"/>
    <property type="match status" value="1"/>
</dbReference>
<protein>
    <recommendedName>
        <fullName evidence="3">SGNH hydrolase-type esterase domain-containing protein</fullName>
    </recommendedName>
</protein>
<dbReference type="Proteomes" id="UP001159427">
    <property type="component" value="Unassembled WGS sequence"/>
</dbReference>